<comment type="caution">
    <text evidence="3">The sequence shown here is derived from an EMBL/GenBank/DDBJ whole genome shotgun (WGS) entry which is preliminary data.</text>
</comment>
<dbReference type="InterPro" id="IPR000608">
    <property type="entry name" value="UBC"/>
</dbReference>
<gene>
    <name evidence="3" type="ORF">QTG54_009736</name>
</gene>
<dbReference type="Gene3D" id="3.10.110.10">
    <property type="entry name" value="Ubiquitin Conjugating Enzyme"/>
    <property type="match status" value="1"/>
</dbReference>
<keyword evidence="4" id="KW-1185">Reference proteome</keyword>
<evidence type="ECO:0000259" key="2">
    <source>
        <dbReference type="PROSITE" id="PS50127"/>
    </source>
</evidence>
<dbReference type="Pfam" id="PF00179">
    <property type="entry name" value="UQ_con"/>
    <property type="match status" value="1"/>
</dbReference>
<evidence type="ECO:0000313" key="3">
    <source>
        <dbReference type="EMBL" id="KAK1739977.1"/>
    </source>
</evidence>
<dbReference type="PANTHER" id="PTHR24068">
    <property type="entry name" value="UBIQUITIN-CONJUGATING ENZYME E2"/>
    <property type="match status" value="1"/>
</dbReference>
<dbReference type="SUPFAM" id="SSF54495">
    <property type="entry name" value="UBC-like"/>
    <property type="match status" value="1"/>
</dbReference>
<proteinExistence type="predicted"/>
<dbReference type="CDD" id="cd23807">
    <property type="entry name" value="UEV_UBE2V"/>
    <property type="match status" value="1"/>
</dbReference>
<evidence type="ECO:0000313" key="4">
    <source>
        <dbReference type="Proteomes" id="UP001224775"/>
    </source>
</evidence>
<dbReference type="GO" id="GO:0061631">
    <property type="term" value="F:ubiquitin conjugating enzyme activity"/>
    <property type="evidence" value="ECO:0007669"/>
    <property type="project" value="UniProtKB-EC"/>
</dbReference>
<dbReference type="SMART" id="SM00212">
    <property type="entry name" value="UBCc"/>
    <property type="match status" value="1"/>
</dbReference>
<dbReference type="AlphaFoldDB" id="A0AAD9DAB2"/>
<sequence>MQRLPSGEVVITPRNFKLLEELEHSEKGLGDMSISYGLVDSSDIFMGEWNGGILGPHGTQHDSRFYELRITIPEAYPSTPPKVRFVSKININCVDSKSGEVIYSKVPATKNWNRNMGMEQVLISLRAEMASSENRRTRQPQEGLTF</sequence>
<keyword evidence="1" id="KW-0833">Ubl conjugation pathway</keyword>
<accession>A0AAD9DAB2</accession>
<dbReference type="FunFam" id="3.10.110.10:FF:000026">
    <property type="entry name" value="Ubiquitin-conjugating enzyme E2 variant"/>
    <property type="match status" value="1"/>
</dbReference>
<keyword evidence="3" id="KW-0012">Acyltransferase</keyword>
<dbReference type="EC" id="2.3.2.23" evidence="3"/>
<dbReference type="EMBL" id="JATAAI010000017">
    <property type="protein sequence ID" value="KAK1739977.1"/>
    <property type="molecule type" value="Genomic_DNA"/>
</dbReference>
<dbReference type="PROSITE" id="PS50127">
    <property type="entry name" value="UBC_2"/>
    <property type="match status" value="1"/>
</dbReference>
<name>A0AAD9DAB2_9STRA</name>
<protein>
    <submittedName>
        <fullName evidence="3">Ubiquitin-conjugating enzyme E2</fullName>
        <ecNumber evidence="3">2.3.2.23</ecNumber>
    </submittedName>
</protein>
<dbReference type="InterPro" id="IPR016135">
    <property type="entry name" value="UBQ-conjugating_enzyme/RWD"/>
</dbReference>
<dbReference type="Proteomes" id="UP001224775">
    <property type="component" value="Unassembled WGS sequence"/>
</dbReference>
<feature type="domain" description="UBC core" evidence="2">
    <location>
        <begin position="13"/>
        <end position="146"/>
    </location>
</feature>
<organism evidence="3 4">
    <name type="scientific">Skeletonema marinoi</name>
    <dbReference type="NCBI Taxonomy" id="267567"/>
    <lineage>
        <taxon>Eukaryota</taxon>
        <taxon>Sar</taxon>
        <taxon>Stramenopiles</taxon>
        <taxon>Ochrophyta</taxon>
        <taxon>Bacillariophyta</taxon>
        <taxon>Coscinodiscophyceae</taxon>
        <taxon>Thalassiosirophycidae</taxon>
        <taxon>Thalassiosirales</taxon>
        <taxon>Skeletonemataceae</taxon>
        <taxon>Skeletonema</taxon>
        <taxon>Skeletonema marinoi-dohrnii complex</taxon>
    </lineage>
</organism>
<reference evidence="3" key="1">
    <citation type="submission" date="2023-06" db="EMBL/GenBank/DDBJ databases">
        <title>Survivors Of The Sea: Transcriptome response of Skeletonema marinoi to long-term dormancy.</title>
        <authorList>
            <person name="Pinder M.I.M."/>
            <person name="Kourtchenko O."/>
            <person name="Robertson E.K."/>
            <person name="Larsson T."/>
            <person name="Maumus F."/>
            <person name="Osuna-Cruz C.M."/>
            <person name="Vancaester E."/>
            <person name="Stenow R."/>
            <person name="Vandepoele K."/>
            <person name="Ploug H."/>
            <person name="Bruchert V."/>
            <person name="Godhe A."/>
            <person name="Topel M."/>
        </authorList>
    </citation>
    <scope>NUCLEOTIDE SEQUENCE</scope>
    <source>
        <strain evidence="3">R05AC</strain>
    </source>
</reference>
<evidence type="ECO:0000256" key="1">
    <source>
        <dbReference type="ARBA" id="ARBA00022786"/>
    </source>
</evidence>
<keyword evidence="3" id="KW-0808">Transferase</keyword>